<evidence type="ECO:0000259" key="1">
    <source>
        <dbReference type="PROSITE" id="PS50879"/>
    </source>
</evidence>
<proteinExistence type="predicted"/>
<organism evidence="2 3">
    <name type="scientific">Loxostege sticticalis</name>
    <name type="common">Beet webworm moth</name>
    <dbReference type="NCBI Taxonomy" id="481309"/>
    <lineage>
        <taxon>Eukaryota</taxon>
        <taxon>Metazoa</taxon>
        <taxon>Ecdysozoa</taxon>
        <taxon>Arthropoda</taxon>
        <taxon>Hexapoda</taxon>
        <taxon>Insecta</taxon>
        <taxon>Pterygota</taxon>
        <taxon>Neoptera</taxon>
        <taxon>Endopterygota</taxon>
        <taxon>Lepidoptera</taxon>
        <taxon>Glossata</taxon>
        <taxon>Ditrysia</taxon>
        <taxon>Pyraloidea</taxon>
        <taxon>Crambidae</taxon>
        <taxon>Pyraustinae</taxon>
        <taxon>Loxostege</taxon>
    </lineage>
</organism>
<protein>
    <recommendedName>
        <fullName evidence="1">RNase H type-1 domain-containing protein</fullName>
    </recommendedName>
</protein>
<dbReference type="CDD" id="cd09276">
    <property type="entry name" value="Rnase_HI_RT_non_LTR"/>
    <property type="match status" value="1"/>
</dbReference>
<comment type="caution">
    <text evidence="2">The sequence shown here is derived from an EMBL/GenBank/DDBJ whole genome shotgun (WGS) entry which is preliminary data.</text>
</comment>
<dbReference type="EMBL" id="JBEUOH010000003">
    <property type="protein sequence ID" value="KAL0895606.1"/>
    <property type="molecule type" value="Genomic_DNA"/>
</dbReference>
<evidence type="ECO:0000313" key="2">
    <source>
        <dbReference type="EMBL" id="KAL0895606.1"/>
    </source>
</evidence>
<dbReference type="Gene3D" id="3.30.420.10">
    <property type="entry name" value="Ribonuclease H-like superfamily/Ribonuclease H"/>
    <property type="match status" value="1"/>
</dbReference>
<reference evidence="2 3" key="1">
    <citation type="submission" date="2024-06" db="EMBL/GenBank/DDBJ databases">
        <title>A chromosome-level genome assembly of beet webworm, Loxostege sticticalis.</title>
        <authorList>
            <person name="Zhang Y."/>
        </authorList>
    </citation>
    <scope>NUCLEOTIDE SEQUENCE [LARGE SCALE GENOMIC DNA]</scope>
    <source>
        <strain evidence="2">AQ026</strain>
        <tissue evidence="2">Whole body</tissue>
    </source>
</reference>
<dbReference type="PROSITE" id="PS50879">
    <property type="entry name" value="RNASE_H_1"/>
    <property type="match status" value="1"/>
</dbReference>
<name>A0ABR3IH62_LOXSC</name>
<feature type="domain" description="RNase H type-1" evidence="1">
    <location>
        <begin position="1"/>
        <end position="96"/>
    </location>
</feature>
<evidence type="ECO:0000313" key="3">
    <source>
        <dbReference type="Proteomes" id="UP001549920"/>
    </source>
</evidence>
<accession>A0ABR3IH62</accession>
<dbReference type="Pfam" id="PF00075">
    <property type="entry name" value="RNase_H"/>
    <property type="match status" value="1"/>
</dbReference>
<gene>
    <name evidence="2" type="ORF">ABMA27_011697</name>
</gene>
<dbReference type="Proteomes" id="UP001549920">
    <property type="component" value="Unassembled WGS sequence"/>
</dbReference>
<sequence length="213" mass="24490">MTMELIAISEALNYIECQYNNNRKVVILVDSKSALEHLARCASGHSRGTPIAYTVLKSLHRVTDTLGLTLRLQWIPSHLGLKGNEEADRLAKLAYNDGTQFSILPFYSEILSKFKTICYRKFKEYFDEKSKEKGICNKFAYMMKKVNSPNCDLCERVDDVHHILVECAKFTTERDLIMQKFNLNKHDTQPFLNILAEPTSEAARLLVEMILHN</sequence>
<dbReference type="SUPFAM" id="SSF53098">
    <property type="entry name" value="Ribonuclease H-like"/>
    <property type="match status" value="1"/>
</dbReference>
<dbReference type="InterPro" id="IPR036397">
    <property type="entry name" value="RNaseH_sf"/>
</dbReference>
<dbReference type="InterPro" id="IPR002156">
    <property type="entry name" value="RNaseH_domain"/>
</dbReference>
<dbReference type="InterPro" id="IPR012337">
    <property type="entry name" value="RNaseH-like_sf"/>
</dbReference>
<keyword evidence="3" id="KW-1185">Reference proteome</keyword>